<dbReference type="InterPro" id="IPR039329">
    <property type="entry name" value="SIAE"/>
</dbReference>
<evidence type="ECO:0000256" key="2">
    <source>
        <dbReference type="SAM" id="SignalP"/>
    </source>
</evidence>
<dbReference type="SUPFAM" id="SSF52266">
    <property type="entry name" value="SGNH hydrolase"/>
    <property type="match status" value="1"/>
</dbReference>
<name>A0ABY1Q6B2_9BACT</name>
<dbReference type="InterPro" id="IPR036514">
    <property type="entry name" value="SGNH_hydro_sf"/>
</dbReference>
<proteinExistence type="predicted"/>
<protein>
    <submittedName>
        <fullName evidence="4">Sialate O-acetylesterase</fullName>
    </submittedName>
</protein>
<dbReference type="InterPro" id="IPR005181">
    <property type="entry name" value="SASA"/>
</dbReference>
<dbReference type="Proteomes" id="UP001158067">
    <property type="component" value="Unassembled WGS sequence"/>
</dbReference>
<dbReference type="PANTHER" id="PTHR22901">
    <property type="entry name" value="SIALATE O-ACETYLESTERASE"/>
    <property type="match status" value="1"/>
</dbReference>
<evidence type="ECO:0000256" key="1">
    <source>
        <dbReference type="ARBA" id="ARBA00022801"/>
    </source>
</evidence>
<dbReference type="Gene3D" id="3.40.50.1110">
    <property type="entry name" value="SGNH hydrolase"/>
    <property type="match status" value="1"/>
</dbReference>
<gene>
    <name evidence="4" type="ORF">SAMN06265222_10650</name>
</gene>
<sequence>MIRCRAFCVLLMSCLLHANGISSHQVAAEVRLPSVFADHMVIQQQRPIRVWGWAEPGEAVSVAIGESQASATADKLGQWEATLPAMDASKQSHQITVNGSTSITLKDVLIGEVWVCSGQSNMAWTVQSSDNAAEEIANANHPLIRHITVPRKFAVLPQDDFQGSWQVCSPSTVGGFTAAGYFMGRTLNEKLDIPIGLINSSWGGTRIDPWTSLEGWSSEDSLKSIHQSALLHTPNTSQHRERIAQHVETTQAWLDAAKQSLANQAAVPAQPPFPAEIAPYQNHQDPTVLYNAMIHPIERFPIRGAIWYQGESNHNEGMLYRDKMQALLHGWRERWGQGDFPFYFVQIAPYQYGTEDPTILARFWEAQEAAAKTIPNVGMVVINDVGNVKNIHPTNKQAVGKRLAQLALKNDYGFEDIVAVSPQFESLRTEGNQLVVKFSNAGGGLKTRDGKSPTHFEIIGASSGGFHEATATIQGDSVVLQSDRVKEPVAFRFAWNKIAEPNLAGGTGLPVGAVRGGEVPSFVNRLPLDDYKLVYDLDLNKLGSKIQYDVDQSESVDKFSRVAYLVELVTEAGDTKSIFVSMDAFTDDASQLGVPTVDSKAMFQSKVQSVVVQSNSNGTVESSELKAANLEFWPHNYGAPNGAKVKGASSSVYDFGDAPSDPVNGYGSMQVHDTEGKKTLFAINSWRSGKNADVGIGNSPGKNTDWTFAKNASDYPSKRLRVFVK</sequence>
<dbReference type="RefSeq" id="WP_283432808.1">
    <property type="nucleotide sequence ID" value="NZ_FXUG01000006.1"/>
</dbReference>
<feature type="domain" description="Sialate O-acetylesterase" evidence="3">
    <location>
        <begin position="112"/>
        <end position="212"/>
    </location>
</feature>
<keyword evidence="5" id="KW-1185">Reference proteome</keyword>
<feature type="chain" id="PRO_5046367214" evidence="2">
    <location>
        <begin position="19"/>
        <end position="725"/>
    </location>
</feature>
<accession>A0ABY1Q6B2</accession>
<organism evidence="4 5">
    <name type="scientific">Neorhodopirellula lusitana</name>
    <dbReference type="NCBI Taxonomy" id="445327"/>
    <lineage>
        <taxon>Bacteria</taxon>
        <taxon>Pseudomonadati</taxon>
        <taxon>Planctomycetota</taxon>
        <taxon>Planctomycetia</taxon>
        <taxon>Pirellulales</taxon>
        <taxon>Pirellulaceae</taxon>
        <taxon>Neorhodopirellula</taxon>
    </lineage>
</organism>
<feature type="signal peptide" evidence="2">
    <location>
        <begin position="1"/>
        <end position="18"/>
    </location>
</feature>
<dbReference type="PANTHER" id="PTHR22901:SF0">
    <property type="entry name" value="SIALATE O-ACETYLESTERASE"/>
    <property type="match status" value="1"/>
</dbReference>
<dbReference type="EMBL" id="FXUG01000006">
    <property type="protein sequence ID" value="SMP58484.1"/>
    <property type="molecule type" value="Genomic_DNA"/>
</dbReference>
<keyword evidence="2" id="KW-0732">Signal</keyword>
<feature type="domain" description="Sialate O-acetylesterase" evidence="3">
    <location>
        <begin position="285"/>
        <end position="408"/>
    </location>
</feature>
<evidence type="ECO:0000313" key="5">
    <source>
        <dbReference type="Proteomes" id="UP001158067"/>
    </source>
</evidence>
<evidence type="ECO:0000259" key="3">
    <source>
        <dbReference type="Pfam" id="PF03629"/>
    </source>
</evidence>
<keyword evidence="1" id="KW-0378">Hydrolase</keyword>
<evidence type="ECO:0000313" key="4">
    <source>
        <dbReference type="EMBL" id="SMP58484.1"/>
    </source>
</evidence>
<dbReference type="Pfam" id="PF03629">
    <property type="entry name" value="SASA"/>
    <property type="match status" value="2"/>
</dbReference>
<comment type="caution">
    <text evidence="4">The sequence shown here is derived from an EMBL/GenBank/DDBJ whole genome shotgun (WGS) entry which is preliminary data.</text>
</comment>
<reference evidence="4 5" key="1">
    <citation type="submission" date="2017-05" db="EMBL/GenBank/DDBJ databases">
        <authorList>
            <person name="Varghese N."/>
            <person name="Submissions S."/>
        </authorList>
    </citation>
    <scope>NUCLEOTIDE SEQUENCE [LARGE SCALE GENOMIC DNA]</scope>
    <source>
        <strain evidence="4 5">DSM 25457</strain>
    </source>
</reference>